<evidence type="ECO:0000256" key="10">
    <source>
        <dbReference type="HAMAP-Rule" id="MF_00536"/>
    </source>
</evidence>
<keyword evidence="8 10" id="KW-0664">Pyridoxine biosynthesis</keyword>
<gene>
    <name evidence="10 11" type="primary">pdxA</name>
    <name evidence="11" type="ORF">SR900_03880</name>
</gene>
<keyword evidence="1 10" id="KW-0963">Cytoplasm</keyword>
<sequence length="332" mass="36142">MIKPARILITAGEPAGIGPEIVIKLAQLDYSDQLIVCASPSLLKETAQQLQLPLTLTEFDSKQSPATHQQGHLWVVPVELETPATAGRLNQANARYVIRTLEIAHQLSEDKAVDAILTGPVHKGIINEAGLAFTGHTEFFAEKSNVDKVVMMLATEGLRVALATTHLPLKAVPEAITPQLLQQIIRILIQDLQSKFALERPKILVCGLNPHAGEDGHLGSEEIETIIPTLERLRSEVNAELIGPVPADTAFQPKFLQQVDTVLAMYHDQGLPTLKYKGFGKAINLTLGLPYIRTSVDHGTGLDIAGKNLADIGSMQYALQFTQQLIRNSKSN</sequence>
<feature type="binding site" evidence="10">
    <location>
        <position position="211"/>
    </location>
    <ligand>
        <name>a divalent metal cation</name>
        <dbReference type="ChEBI" id="CHEBI:60240"/>
        <note>ligand shared between dimeric partners</note>
    </ligand>
</feature>
<feature type="binding site" evidence="10">
    <location>
        <position position="136"/>
    </location>
    <ligand>
        <name>substrate</name>
    </ligand>
</feature>
<comment type="subcellular location">
    <subcellularLocation>
        <location evidence="10">Cytoplasm</location>
    </subcellularLocation>
</comment>
<keyword evidence="9 10" id="KW-0170">Cobalt</keyword>
<evidence type="ECO:0000256" key="8">
    <source>
        <dbReference type="ARBA" id="ARBA00023096"/>
    </source>
</evidence>
<feature type="binding site" evidence="10">
    <location>
        <position position="166"/>
    </location>
    <ligand>
        <name>a divalent metal cation</name>
        <dbReference type="ChEBI" id="CHEBI:60240"/>
        <note>ligand shared between dimeric partners</note>
    </ligand>
</feature>
<feature type="binding site" evidence="10">
    <location>
        <position position="137"/>
    </location>
    <ligand>
        <name>substrate</name>
    </ligand>
</feature>
<comment type="function">
    <text evidence="10">Catalyzes the NAD(P)-dependent oxidation of 4-(phosphooxy)-L-threonine (HTP) into 2-amino-3-oxo-4-(phosphooxy)butyric acid which spontaneously decarboxylates to form 3-amino-2-oxopropyl phosphate (AHAP).</text>
</comment>
<keyword evidence="5 10" id="KW-0521">NADP</keyword>
<dbReference type="Proteomes" id="UP001324185">
    <property type="component" value="Chromosome"/>
</dbReference>
<evidence type="ECO:0000256" key="3">
    <source>
        <dbReference type="ARBA" id="ARBA00022833"/>
    </source>
</evidence>
<comment type="miscellaneous">
    <text evidence="10">The active site is located at the dimer interface.</text>
</comment>
<dbReference type="Pfam" id="PF04166">
    <property type="entry name" value="PdxA"/>
    <property type="match status" value="1"/>
</dbReference>
<feature type="binding site" evidence="10">
    <location>
        <position position="267"/>
    </location>
    <ligand>
        <name>a divalent metal cation</name>
        <dbReference type="ChEBI" id="CHEBI:60240"/>
        <note>ligand shared between dimeric partners</note>
    </ligand>
</feature>
<accession>A0ABZ0X6R5</accession>
<dbReference type="PANTHER" id="PTHR30004">
    <property type="entry name" value="4-HYDROXYTHREONINE-4-PHOSPHATE DEHYDROGENASE"/>
    <property type="match status" value="1"/>
</dbReference>
<comment type="cofactor">
    <cofactor evidence="10">
        <name>Zn(2+)</name>
        <dbReference type="ChEBI" id="CHEBI:29105"/>
    </cofactor>
    <cofactor evidence="10">
        <name>Mg(2+)</name>
        <dbReference type="ChEBI" id="CHEBI:18420"/>
    </cofactor>
    <cofactor evidence="10">
        <name>Co(2+)</name>
        <dbReference type="ChEBI" id="CHEBI:48828"/>
    </cofactor>
    <text evidence="10">Binds 1 divalent metal cation per subunit. Can use ions such as Zn(2+), Mg(2+) or Co(2+).</text>
</comment>
<dbReference type="HAMAP" id="MF_00536">
    <property type="entry name" value="PdxA"/>
    <property type="match status" value="1"/>
</dbReference>
<evidence type="ECO:0000256" key="2">
    <source>
        <dbReference type="ARBA" id="ARBA00022723"/>
    </source>
</evidence>
<feature type="binding site" evidence="10">
    <location>
        <position position="284"/>
    </location>
    <ligand>
        <name>substrate</name>
    </ligand>
</feature>
<keyword evidence="3 10" id="KW-0862">Zinc</keyword>
<comment type="pathway">
    <text evidence="10">Cofactor biosynthesis; pyridoxine 5'-phosphate biosynthesis; pyridoxine 5'-phosphate from D-erythrose 4-phosphate: step 4/5.</text>
</comment>
<evidence type="ECO:0000256" key="1">
    <source>
        <dbReference type="ARBA" id="ARBA00022490"/>
    </source>
</evidence>
<dbReference type="InterPro" id="IPR037510">
    <property type="entry name" value="PdxA"/>
</dbReference>
<dbReference type="Gene3D" id="3.40.718.10">
    <property type="entry name" value="Isopropylmalate Dehydrogenase"/>
    <property type="match status" value="1"/>
</dbReference>
<dbReference type="GO" id="GO:0050570">
    <property type="term" value="F:4-hydroxythreonine-4-phosphate dehydrogenase activity"/>
    <property type="evidence" value="ECO:0007669"/>
    <property type="project" value="UniProtKB-EC"/>
</dbReference>
<dbReference type="InterPro" id="IPR005255">
    <property type="entry name" value="PdxA_fam"/>
</dbReference>
<feature type="binding site" evidence="10">
    <location>
        <position position="293"/>
    </location>
    <ligand>
        <name>substrate</name>
    </ligand>
</feature>
<evidence type="ECO:0000256" key="9">
    <source>
        <dbReference type="ARBA" id="ARBA00023285"/>
    </source>
</evidence>
<evidence type="ECO:0000313" key="11">
    <source>
        <dbReference type="EMBL" id="WQG86034.1"/>
    </source>
</evidence>
<keyword evidence="7 10" id="KW-0520">NAD</keyword>
<keyword evidence="4 10" id="KW-0460">Magnesium</keyword>
<keyword evidence="12" id="KW-1185">Reference proteome</keyword>
<evidence type="ECO:0000313" key="12">
    <source>
        <dbReference type="Proteomes" id="UP001324185"/>
    </source>
</evidence>
<comment type="subunit">
    <text evidence="10">Homodimer.</text>
</comment>
<dbReference type="PANTHER" id="PTHR30004:SF5">
    <property type="entry name" value="4-HYDROXYTHREONINE-4-PHOSPHATE DEHYDROGENASE"/>
    <property type="match status" value="1"/>
</dbReference>
<dbReference type="EMBL" id="CP140158">
    <property type="protein sequence ID" value="WQG86034.1"/>
    <property type="molecule type" value="Genomic_DNA"/>
</dbReference>
<evidence type="ECO:0000256" key="7">
    <source>
        <dbReference type="ARBA" id="ARBA00023027"/>
    </source>
</evidence>
<dbReference type="SUPFAM" id="SSF53659">
    <property type="entry name" value="Isocitrate/Isopropylmalate dehydrogenase-like"/>
    <property type="match status" value="1"/>
</dbReference>
<keyword evidence="6 10" id="KW-0560">Oxidoreductase</keyword>
<comment type="catalytic activity">
    <reaction evidence="10">
        <text>4-(phosphooxy)-L-threonine + NAD(+) = 3-amino-2-oxopropyl phosphate + CO2 + NADH</text>
        <dbReference type="Rhea" id="RHEA:32275"/>
        <dbReference type="ChEBI" id="CHEBI:16526"/>
        <dbReference type="ChEBI" id="CHEBI:57279"/>
        <dbReference type="ChEBI" id="CHEBI:57540"/>
        <dbReference type="ChEBI" id="CHEBI:57945"/>
        <dbReference type="ChEBI" id="CHEBI:58452"/>
        <dbReference type="EC" id="1.1.1.262"/>
    </reaction>
</comment>
<evidence type="ECO:0000256" key="5">
    <source>
        <dbReference type="ARBA" id="ARBA00022857"/>
    </source>
</evidence>
<dbReference type="EC" id="1.1.1.262" evidence="10"/>
<keyword evidence="2 10" id="KW-0479">Metal-binding</keyword>
<feature type="binding site" evidence="10">
    <location>
        <position position="275"/>
    </location>
    <ligand>
        <name>substrate</name>
    </ligand>
</feature>
<dbReference type="NCBIfam" id="TIGR00557">
    <property type="entry name" value="pdxA"/>
    <property type="match status" value="1"/>
</dbReference>
<organism evidence="11 12">
    <name type="scientific">Kangiella aquimarina</name>
    <dbReference type="NCBI Taxonomy" id="261965"/>
    <lineage>
        <taxon>Bacteria</taxon>
        <taxon>Pseudomonadati</taxon>
        <taxon>Pseudomonadota</taxon>
        <taxon>Gammaproteobacteria</taxon>
        <taxon>Kangiellales</taxon>
        <taxon>Kangiellaceae</taxon>
        <taxon>Kangiella</taxon>
    </lineage>
</organism>
<reference evidence="11 12" key="1">
    <citation type="submission" date="2023-11" db="EMBL/GenBank/DDBJ databases">
        <title>MicrobeMod: A computational toolkit for identifying prokaryotic methylation and restriction-modification with nanopore sequencing.</title>
        <authorList>
            <person name="Crits-Christoph A."/>
            <person name="Kang S.C."/>
            <person name="Lee H."/>
            <person name="Ostrov N."/>
        </authorList>
    </citation>
    <scope>NUCLEOTIDE SEQUENCE [LARGE SCALE GENOMIC DNA]</scope>
    <source>
        <strain evidence="11 12">DSMZ 16071</strain>
    </source>
</reference>
<comment type="similarity">
    <text evidence="10">Belongs to the PdxA family.</text>
</comment>
<evidence type="ECO:0000256" key="4">
    <source>
        <dbReference type="ARBA" id="ARBA00022842"/>
    </source>
</evidence>
<evidence type="ECO:0000256" key="6">
    <source>
        <dbReference type="ARBA" id="ARBA00023002"/>
    </source>
</evidence>
<name>A0ABZ0X6R5_9GAMM</name>
<proteinExistence type="inferred from homology"/>
<protein>
    <recommendedName>
        <fullName evidence="10">4-hydroxythreonine-4-phosphate dehydrogenase</fullName>
        <ecNumber evidence="10">1.1.1.262</ecNumber>
    </recommendedName>
    <alternativeName>
        <fullName evidence="10">4-(phosphohydroxy)-L-threonine dehydrogenase</fullName>
    </alternativeName>
</protein>